<evidence type="ECO:0000313" key="5">
    <source>
        <dbReference type="EMBL" id="GAA0154114.1"/>
    </source>
</evidence>
<keyword evidence="2" id="KW-0934">Plastid</keyword>
<evidence type="ECO:0000256" key="1">
    <source>
        <dbReference type="ARBA" id="ARBA00004474"/>
    </source>
</evidence>
<name>A0AAV3PQR5_LITER</name>
<gene>
    <name evidence="5" type="ORF">LIER_12193</name>
</gene>
<keyword evidence="3" id="KW-0809">Transit peptide</keyword>
<comment type="caution">
    <text evidence="5">The sequence shown here is derived from an EMBL/GenBank/DDBJ whole genome shotgun (WGS) entry which is preliminary data.</text>
</comment>
<comment type="subcellular location">
    <subcellularLocation>
        <location evidence="1">Plastid</location>
    </subcellularLocation>
</comment>
<organism evidence="5 6">
    <name type="scientific">Lithospermum erythrorhizon</name>
    <name type="common">Purple gromwell</name>
    <name type="synonym">Lithospermum officinale var. erythrorhizon</name>
    <dbReference type="NCBI Taxonomy" id="34254"/>
    <lineage>
        <taxon>Eukaryota</taxon>
        <taxon>Viridiplantae</taxon>
        <taxon>Streptophyta</taxon>
        <taxon>Embryophyta</taxon>
        <taxon>Tracheophyta</taxon>
        <taxon>Spermatophyta</taxon>
        <taxon>Magnoliopsida</taxon>
        <taxon>eudicotyledons</taxon>
        <taxon>Gunneridae</taxon>
        <taxon>Pentapetalae</taxon>
        <taxon>asterids</taxon>
        <taxon>lamiids</taxon>
        <taxon>Boraginales</taxon>
        <taxon>Boraginaceae</taxon>
        <taxon>Boraginoideae</taxon>
        <taxon>Lithospermeae</taxon>
        <taxon>Lithospermum</taxon>
    </lineage>
</organism>
<evidence type="ECO:0000256" key="2">
    <source>
        <dbReference type="ARBA" id="ARBA00022640"/>
    </source>
</evidence>
<proteinExistence type="predicted"/>
<dbReference type="InterPro" id="IPR006843">
    <property type="entry name" value="PAP/fibrillin_dom"/>
</dbReference>
<accession>A0AAV3PQR5</accession>
<reference evidence="5 6" key="1">
    <citation type="submission" date="2024-01" db="EMBL/GenBank/DDBJ databases">
        <title>The complete chloroplast genome sequence of Lithospermum erythrorhizon: insights into the phylogenetic relationship among Boraginaceae species and the maternal lineages of purple gromwells.</title>
        <authorList>
            <person name="Okada T."/>
            <person name="Watanabe K."/>
        </authorList>
    </citation>
    <scope>NUCLEOTIDE SEQUENCE [LARGE SCALE GENOMIC DNA]</scope>
</reference>
<evidence type="ECO:0000313" key="6">
    <source>
        <dbReference type="Proteomes" id="UP001454036"/>
    </source>
</evidence>
<evidence type="ECO:0000259" key="4">
    <source>
        <dbReference type="Pfam" id="PF04755"/>
    </source>
</evidence>
<sequence>MATKLVQSPIGGFHVFPSLSISTEFLNSHRPSSSTYPKPWSNNNTRLAKYDNQHWYFGTSSNISSFSRKVVQMEFQSEDDKSTVAEIKAQLYDSLEGINRGIFGMPSAKKTEIEELVKLLESKNPTIEPTEQLEKLAGTWKLVYSTITILGSKRTKLGLRDFISLGDFLQIINIAEEKAVNVIKFSARGFDMLSGQLQIDASFKIASKSRVEISYNGSSITPEQLMGLFRKNYDLLLSIFNPDGWLEITYVDNTLRIGRDDKGNIFILERLSESDEG</sequence>
<keyword evidence="6" id="KW-1185">Reference proteome</keyword>
<dbReference type="Proteomes" id="UP001454036">
    <property type="component" value="Unassembled WGS sequence"/>
</dbReference>
<feature type="domain" description="Plastid lipid-associated protein/fibrillin conserved" evidence="4">
    <location>
        <begin position="86"/>
        <end position="268"/>
    </location>
</feature>
<dbReference type="GO" id="GO:0009536">
    <property type="term" value="C:plastid"/>
    <property type="evidence" value="ECO:0007669"/>
    <property type="project" value="UniProtKB-SubCell"/>
</dbReference>
<dbReference type="Pfam" id="PF04755">
    <property type="entry name" value="PAP_fibrillin"/>
    <property type="match status" value="1"/>
</dbReference>
<dbReference type="InterPro" id="IPR039633">
    <property type="entry name" value="PAP"/>
</dbReference>
<dbReference type="EMBL" id="BAABME010002322">
    <property type="protein sequence ID" value="GAA0154114.1"/>
    <property type="molecule type" value="Genomic_DNA"/>
</dbReference>
<protein>
    <recommendedName>
        <fullName evidence="4">Plastid lipid-associated protein/fibrillin conserved domain-containing protein</fullName>
    </recommendedName>
</protein>
<dbReference type="PANTHER" id="PTHR31906">
    <property type="entry name" value="PLASTID-LIPID-ASSOCIATED PROTEIN 4, CHLOROPLASTIC-RELATED"/>
    <property type="match status" value="1"/>
</dbReference>
<evidence type="ECO:0000256" key="3">
    <source>
        <dbReference type="ARBA" id="ARBA00022946"/>
    </source>
</evidence>
<dbReference type="AlphaFoldDB" id="A0AAV3PQR5"/>